<gene>
    <name evidence="1" type="ORF">M9H77_20311</name>
</gene>
<reference evidence="2" key="1">
    <citation type="journal article" date="2023" name="Nat. Plants">
        <title>Single-cell RNA sequencing provides a high-resolution roadmap for understanding the multicellular compartmentation of specialized metabolism.</title>
        <authorList>
            <person name="Sun S."/>
            <person name="Shen X."/>
            <person name="Li Y."/>
            <person name="Li Y."/>
            <person name="Wang S."/>
            <person name="Li R."/>
            <person name="Zhang H."/>
            <person name="Shen G."/>
            <person name="Guo B."/>
            <person name="Wei J."/>
            <person name="Xu J."/>
            <person name="St-Pierre B."/>
            <person name="Chen S."/>
            <person name="Sun C."/>
        </authorList>
    </citation>
    <scope>NUCLEOTIDE SEQUENCE [LARGE SCALE GENOMIC DNA]</scope>
</reference>
<protein>
    <submittedName>
        <fullName evidence="1">Uncharacterized protein</fullName>
    </submittedName>
</protein>
<evidence type="ECO:0000313" key="1">
    <source>
        <dbReference type="EMBL" id="KAI5660988.1"/>
    </source>
</evidence>
<evidence type="ECO:0000313" key="2">
    <source>
        <dbReference type="Proteomes" id="UP001060085"/>
    </source>
</evidence>
<sequence>MENDEAEPVVIGGMVLDINATPSILAKPGTTTPGKIFYASGGVGRNVAECMSKLGAKPYLISAIGVDMAGNLLLEHWKSADLSTEGIRMHKDIETAVVCNIFDGKGEVAAGVASVEAIEKFLTPGWIERFKCKIHAAPLLMIDANLSLPSLETACKLAAECNTPVWFEPVSVVKSRRVASVAKYVTFASPNENELIAMANSLSSGDIFSPIKREDASIKLAVESLFYLLRPAISVLLNGGIKFVVLTLGSDGVFLCSKQEPGFSKLKSGRNRLHSFSRQLYETINSSCPTNSLTRGPKFKEDFSAVHFPAAAASVVRLTGAGDCLVGGMVASLCAGLDILQSVAVGIAAAKASIESDSNVPAEYSLSKIAHDARVVYSGARLILHPSKL</sequence>
<proteinExistence type="predicted"/>
<dbReference type="EMBL" id="CM044705">
    <property type="protein sequence ID" value="KAI5660988.1"/>
    <property type="molecule type" value="Genomic_DNA"/>
</dbReference>
<organism evidence="1 2">
    <name type="scientific">Catharanthus roseus</name>
    <name type="common">Madagascar periwinkle</name>
    <name type="synonym">Vinca rosea</name>
    <dbReference type="NCBI Taxonomy" id="4058"/>
    <lineage>
        <taxon>Eukaryota</taxon>
        <taxon>Viridiplantae</taxon>
        <taxon>Streptophyta</taxon>
        <taxon>Embryophyta</taxon>
        <taxon>Tracheophyta</taxon>
        <taxon>Spermatophyta</taxon>
        <taxon>Magnoliopsida</taxon>
        <taxon>eudicotyledons</taxon>
        <taxon>Gunneridae</taxon>
        <taxon>Pentapetalae</taxon>
        <taxon>asterids</taxon>
        <taxon>lamiids</taxon>
        <taxon>Gentianales</taxon>
        <taxon>Apocynaceae</taxon>
        <taxon>Rauvolfioideae</taxon>
        <taxon>Vinceae</taxon>
        <taxon>Catharanthinae</taxon>
        <taxon>Catharanthus</taxon>
    </lineage>
</organism>
<name>A0ACC0AJ98_CATRO</name>
<comment type="caution">
    <text evidence="1">The sequence shown here is derived from an EMBL/GenBank/DDBJ whole genome shotgun (WGS) entry which is preliminary data.</text>
</comment>
<dbReference type="Proteomes" id="UP001060085">
    <property type="component" value="Linkage Group LG05"/>
</dbReference>
<keyword evidence="2" id="KW-1185">Reference proteome</keyword>
<accession>A0ACC0AJ98</accession>